<gene>
    <name evidence="2" type="primary">argE</name>
    <name evidence="2" type="ORF">Maq22A_2p41815</name>
</gene>
<feature type="region of interest" description="Disordered" evidence="1">
    <location>
        <begin position="81"/>
        <end position="100"/>
    </location>
</feature>
<accession>A0A0C6FP57</accession>
<organism evidence="2 3">
    <name type="scientific">Methylobacterium aquaticum</name>
    <dbReference type="NCBI Taxonomy" id="270351"/>
    <lineage>
        <taxon>Bacteria</taxon>
        <taxon>Pseudomonadati</taxon>
        <taxon>Pseudomonadota</taxon>
        <taxon>Alphaproteobacteria</taxon>
        <taxon>Hyphomicrobiales</taxon>
        <taxon>Methylobacteriaceae</taxon>
        <taxon>Methylobacterium</taxon>
    </lineage>
</organism>
<protein>
    <submittedName>
        <fullName evidence="2">Amidase</fullName>
    </submittedName>
</protein>
<geneLocation type="plasmid" evidence="3">
    <name>pMaq22A_2p DNA</name>
</geneLocation>
<dbReference type="RefSeq" id="WP_060851186.1">
    <property type="nucleotide sequence ID" value="NZ_AP014706.1"/>
</dbReference>
<dbReference type="AlphaFoldDB" id="A0A0C6FP57"/>
<evidence type="ECO:0000313" key="3">
    <source>
        <dbReference type="Proteomes" id="UP000061432"/>
    </source>
</evidence>
<evidence type="ECO:0000256" key="1">
    <source>
        <dbReference type="SAM" id="MobiDB-lite"/>
    </source>
</evidence>
<proteinExistence type="predicted"/>
<sequence>MARSSDHVDGARLWRRLMELSAFGARPDGGVDRQTLIETEIAARAYLVALGRALGLEPYTDATANLFLPCPGRRPDLSLSWPAHTSIPSRRAAASTEHSR</sequence>
<name>A0A0C6FP57_9HYPH</name>
<dbReference type="Gene3D" id="3.40.630.10">
    <property type="entry name" value="Zn peptidases"/>
    <property type="match status" value="1"/>
</dbReference>
<keyword evidence="2" id="KW-0614">Plasmid</keyword>
<dbReference type="Proteomes" id="UP000061432">
    <property type="component" value="Plasmid pMaq22A_2p"/>
</dbReference>
<evidence type="ECO:0000313" key="2">
    <source>
        <dbReference type="EMBL" id="BAQ50118.1"/>
    </source>
</evidence>
<dbReference type="EMBL" id="AP014706">
    <property type="protein sequence ID" value="BAQ50118.1"/>
    <property type="molecule type" value="Genomic_DNA"/>
</dbReference>
<reference evidence="2 3" key="1">
    <citation type="journal article" date="2015" name="Genome Announc.">
        <title>Complete Genome Sequence of Methylobacterium aquaticum Strain 22A, Isolated from Racomitrium japonicum Moss.</title>
        <authorList>
            <person name="Tani A."/>
            <person name="Ogura Y."/>
            <person name="Hayashi T."/>
            <person name="Kimbara K."/>
        </authorList>
    </citation>
    <scope>NUCLEOTIDE SEQUENCE [LARGE SCALE GENOMIC DNA]</scope>
    <source>
        <strain evidence="2 3">MA-22A</strain>
        <plasmid evidence="3">Plasmid pMaq22A_2p DNA</plasmid>
    </source>
</reference>
<dbReference type="SUPFAM" id="SSF53187">
    <property type="entry name" value="Zn-dependent exopeptidases"/>
    <property type="match status" value="1"/>
</dbReference>
<dbReference type="KEGG" id="maqu:Maq22A_2p41815"/>
<reference evidence="3" key="2">
    <citation type="submission" date="2015-01" db="EMBL/GenBank/DDBJ databases">
        <title>Complete genome sequence of Methylobacterium aquaticum strain 22A.</title>
        <authorList>
            <person name="Tani A."/>
            <person name="Ogura Y."/>
            <person name="Hayashi T."/>
        </authorList>
    </citation>
    <scope>NUCLEOTIDE SEQUENCE [LARGE SCALE GENOMIC DNA]</scope>
    <source>
        <strain evidence="3">MA-22A</strain>
        <plasmid evidence="3">Plasmid pMaq22A_2p DNA</plasmid>
    </source>
</reference>